<protein>
    <recommendedName>
        <fullName evidence="2">DUF3955 domain-containing protein</fullName>
    </recommendedName>
</protein>
<proteinExistence type="predicted"/>
<dbReference type="Proteomes" id="UP000036700">
    <property type="component" value="Chromosome"/>
</dbReference>
<keyword evidence="1" id="KW-0812">Transmembrane</keyword>
<feature type="transmembrane region" description="Helical" evidence="1">
    <location>
        <begin position="39"/>
        <end position="62"/>
    </location>
</feature>
<evidence type="ECO:0000313" key="3">
    <source>
        <dbReference type="EMBL" id="AKJ67946.1"/>
    </source>
</evidence>
<feature type="domain" description="DUF3955" evidence="2">
    <location>
        <begin position="4"/>
        <end position="56"/>
    </location>
</feature>
<evidence type="ECO:0000313" key="4">
    <source>
        <dbReference type="Proteomes" id="UP000036700"/>
    </source>
</evidence>
<dbReference type="RefSeq" id="WP_047213766.1">
    <property type="nucleotide sequence ID" value="NZ_CP011568.3"/>
</dbReference>
<dbReference type="OrthoDB" id="9134165at2"/>
<dbReference type="InterPro" id="IPR025016">
    <property type="entry name" value="DUF3955"/>
</dbReference>
<dbReference type="KEGG" id="ptx:ABW99_06660"/>
<keyword evidence="1" id="KW-0472">Membrane</keyword>
<evidence type="ECO:0000256" key="1">
    <source>
        <dbReference type="SAM" id="Phobius"/>
    </source>
</evidence>
<sequence length="68" mass="7307">MKYIPVLLFVIGALCLVLFAASGSEVAPNGQLHEPFALLPLGWLCIALGTCGLMAGAIGRLWRRIARR</sequence>
<name>A0A0G3ETE8_9BURK</name>
<reference evidence="4" key="1">
    <citation type="submission" date="2015-06" db="EMBL/GenBank/DDBJ databases">
        <authorList>
            <person name="Lim Y.L."/>
            <person name="Ee R."/>
            <person name="Yong D."/>
            <person name="How K.Y."/>
            <person name="Yin W.F."/>
            <person name="Chan K.G."/>
        </authorList>
    </citation>
    <scope>NUCLEOTIDE SEQUENCE [LARGE SCALE GENOMIC DNA]</scope>
    <source>
        <strain evidence="4">DSM 25325</strain>
    </source>
</reference>
<keyword evidence="1" id="KW-1133">Transmembrane helix</keyword>
<evidence type="ECO:0000259" key="2">
    <source>
        <dbReference type="Pfam" id="PF13127"/>
    </source>
</evidence>
<organism evidence="3 4">
    <name type="scientific">Pandoraea thiooxydans</name>
    <dbReference type="NCBI Taxonomy" id="445709"/>
    <lineage>
        <taxon>Bacteria</taxon>
        <taxon>Pseudomonadati</taxon>
        <taxon>Pseudomonadota</taxon>
        <taxon>Betaproteobacteria</taxon>
        <taxon>Burkholderiales</taxon>
        <taxon>Burkholderiaceae</taxon>
        <taxon>Pandoraea</taxon>
    </lineage>
</organism>
<keyword evidence="4" id="KW-1185">Reference proteome</keyword>
<dbReference type="EMBL" id="CP011568">
    <property type="protein sequence ID" value="AKJ67946.1"/>
    <property type="molecule type" value="Genomic_DNA"/>
</dbReference>
<dbReference type="PATRIC" id="fig|445709.3.peg.1426"/>
<accession>A0A0G3ETE8</accession>
<dbReference type="AlphaFoldDB" id="A0A0G3ETE8"/>
<dbReference type="Pfam" id="PF13127">
    <property type="entry name" value="DUF3955"/>
    <property type="match status" value="1"/>
</dbReference>
<gene>
    <name evidence="3" type="ORF">ABW99_06660</name>
</gene>